<dbReference type="InterPro" id="IPR050570">
    <property type="entry name" value="Cell_wall_metabolism_enzyme"/>
</dbReference>
<dbReference type="GO" id="GO:0004222">
    <property type="term" value="F:metalloendopeptidase activity"/>
    <property type="evidence" value="ECO:0007669"/>
    <property type="project" value="TreeGrafter"/>
</dbReference>
<dbReference type="InterPro" id="IPR016047">
    <property type="entry name" value="M23ase_b-sheet_dom"/>
</dbReference>
<dbReference type="AlphaFoldDB" id="A0A7L5E6A8"/>
<dbReference type="SUPFAM" id="SSF51261">
    <property type="entry name" value="Duplicated hybrid motif"/>
    <property type="match status" value="1"/>
</dbReference>
<accession>A0A7L5E6A8</accession>
<dbReference type="Pfam" id="PF01551">
    <property type="entry name" value="Peptidase_M23"/>
    <property type="match status" value="1"/>
</dbReference>
<dbReference type="KEGG" id="mrob:HH214_08530"/>
<organism evidence="3 4">
    <name type="scientific">Mucilaginibacter robiniae</name>
    <dbReference type="NCBI Taxonomy" id="2728022"/>
    <lineage>
        <taxon>Bacteria</taxon>
        <taxon>Pseudomonadati</taxon>
        <taxon>Bacteroidota</taxon>
        <taxon>Sphingobacteriia</taxon>
        <taxon>Sphingobacteriales</taxon>
        <taxon>Sphingobacteriaceae</taxon>
        <taxon>Mucilaginibacter</taxon>
    </lineage>
</organism>
<keyword evidence="4" id="KW-1185">Reference proteome</keyword>
<dbReference type="InterPro" id="IPR011055">
    <property type="entry name" value="Dup_hybrid_motif"/>
</dbReference>
<reference evidence="3 4" key="1">
    <citation type="submission" date="2020-04" db="EMBL/GenBank/DDBJ databases">
        <title>Genome sequencing of novel species.</title>
        <authorList>
            <person name="Heo J."/>
            <person name="Kim S.-J."/>
            <person name="Kim J.-S."/>
            <person name="Hong S.-B."/>
            <person name="Kwon S.-W."/>
        </authorList>
    </citation>
    <scope>NUCLEOTIDE SEQUENCE [LARGE SCALE GENOMIC DNA]</scope>
    <source>
        <strain evidence="3 4">F39-2</strain>
    </source>
</reference>
<dbReference type="Proteomes" id="UP000503278">
    <property type="component" value="Chromosome"/>
</dbReference>
<dbReference type="PANTHER" id="PTHR21666:SF289">
    <property type="entry name" value="L-ALA--D-GLU ENDOPEPTIDASE"/>
    <property type="match status" value="1"/>
</dbReference>
<proteinExistence type="predicted"/>
<gene>
    <name evidence="3" type="ORF">HH214_08530</name>
</gene>
<protein>
    <submittedName>
        <fullName evidence="3">Peptidoglycan DD-metalloendopeptidase family protein</fullName>
    </submittedName>
</protein>
<name>A0A7L5E6A8_9SPHI</name>
<dbReference type="EMBL" id="CP051682">
    <property type="protein sequence ID" value="QJD95916.1"/>
    <property type="molecule type" value="Genomic_DNA"/>
</dbReference>
<evidence type="ECO:0000313" key="3">
    <source>
        <dbReference type="EMBL" id="QJD95916.1"/>
    </source>
</evidence>
<evidence type="ECO:0000259" key="2">
    <source>
        <dbReference type="Pfam" id="PF01551"/>
    </source>
</evidence>
<dbReference type="CDD" id="cd12797">
    <property type="entry name" value="M23_peptidase"/>
    <property type="match status" value="1"/>
</dbReference>
<evidence type="ECO:0000256" key="1">
    <source>
        <dbReference type="ARBA" id="ARBA00022729"/>
    </source>
</evidence>
<dbReference type="PANTHER" id="PTHR21666">
    <property type="entry name" value="PEPTIDASE-RELATED"/>
    <property type="match status" value="1"/>
</dbReference>
<sequence>MNKHQQLAAYISRHTDRVVQVVEFDKSADCLLSFDFTAANTSLTPDDIADTVKFSSWVDAELAKSGCRYGIGGYMEHRTLYARSELFNTDGHEPRRLHLGVDIWGPASTPVYAPLYGKIHSFQNNDHFGDYGPTIILEHDLDGMPLYSLYGHLSQESIQNLTVGQSINVGQCIAHLGNMNENGNWPPHLHFQLMFDMQGHAGDYPGVSRYSEEQIYRQNIPDPDVILQFSGATII</sequence>
<evidence type="ECO:0000313" key="4">
    <source>
        <dbReference type="Proteomes" id="UP000503278"/>
    </source>
</evidence>
<dbReference type="Gene3D" id="2.70.70.10">
    <property type="entry name" value="Glucose Permease (Domain IIA)"/>
    <property type="match status" value="1"/>
</dbReference>
<dbReference type="RefSeq" id="WP_169606922.1">
    <property type="nucleotide sequence ID" value="NZ_CP051682.1"/>
</dbReference>
<keyword evidence="1" id="KW-0732">Signal</keyword>
<feature type="domain" description="M23ase beta-sheet core" evidence="2">
    <location>
        <begin position="97"/>
        <end position="195"/>
    </location>
</feature>